<dbReference type="InterPro" id="IPR005467">
    <property type="entry name" value="His_kinase_dom"/>
</dbReference>
<dbReference type="EMBL" id="JBHTLP010000003">
    <property type="protein sequence ID" value="MFD1140873.1"/>
    <property type="molecule type" value="Genomic_DNA"/>
</dbReference>
<accession>A0ABW3Q0P1</accession>
<keyword evidence="9" id="KW-0812">Transmembrane</keyword>
<evidence type="ECO:0000256" key="3">
    <source>
        <dbReference type="ARBA" id="ARBA00022553"/>
    </source>
</evidence>
<dbReference type="InterPro" id="IPR003594">
    <property type="entry name" value="HATPase_dom"/>
</dbReference>
<organism evidence="11 12">
    <name type="scientific">Larkinella insperata</name>
    <dbReference type="NCBI Taxonomy" id="332158"/>
    <lineage>
        <taxon>Bacteria</taxon>
        <taxon>Pseudomonadati</taxon>
        <taxon>Bacteroidota</taxon>
        <taxon>Cytophagia</taxon>
        <taxon>Cytophagales</taxon>
        <taxon>Spirosomataceae</taxon>
        <taxon>Larkinella</taxon>
    </lineage>
</organism>
<comment type="catalytic activity">
    <reaction evidence="1">
        <text>ATP + protein L-histidine = ADP + protein N-phospho-L-histidine.</text>
        <dbReference type="EC" id="2.7.13.3"/>
    </reaction>
</comment>
<evidence type="ECO:0000259" key="10">
    <source>
        <dbReference type="PROSITE" id="PS50109"/>
    </source>
</evidence>
<dbReference type="PANTHER" id="PTHR24421:SF10">
    <property type="entry name" value="NITRATE_NITRITE SENSOR PROTEIN NARQ"/>
    <property type="match status" value="1"/>
</dbReference>
<keyword evidence="8" id="KW-0902">Two-component regulatory system</keyword>
<keyword evidence="5" id="KW-0547">Nucleotide-binding</keyword>
<evidence type="ECO:0000256" key="2">
    <source>
        <dbReference type="ARBA" id="ARBA00012438"/>
    </source>
</evidence>
<keyword evidence="6 11" id="KW-0418">Kinase</keyword>
<dbReference type="RefSeq" id="WP_379883984.1">
    <property type="nucleotide sequence ID" value="NZ_JBHTLP010000003.1"/>
</dbReference>
<keyword evidence="9" id="KW-1133">Transmembrane helix</keyword>
<keyword evidence="3" id="KW-0597">Phosphoprotein</keyword>
<dbReference type="EC" id="2.7.13.3" evidence="2"/>
<feature type="transmembrane region" description="Helical" evidence="9">
    <location>
        <begin position="103"/>
        <end position="124"/>
    </location>
</feature>
<dbReference type="Gene3D" id="3.30.565.10">
    <property type="entry name" value="Histidine kinase-like ATPase, C-terminal domain"/>
    <property type="match status" value="1"/>
</dbReference>
<name>A0ABW3Q0P1_9BACT</name>
<dbReference type="GO" id="GO:0016301">
    <property type="term" value="F:kinase activity"/>
    <property type="evidence" value="ECO:0007669"/>
    <property type="project" value="UniProtKB-KW"/>
</dbReference>
<reference evidence="12" key="1">
    <citation type="journal article" date="2019" name="Int. J. Syst. Evol. Microbiol.">
        <title>The Global Catalogue of Microorganisms (GCM) 10K type strain sequencing project: providing services to taxonomists for standard genome sequencing and annotation.</title>
        <authorList>
            <consortium name="The Broad Institute Genomics Platform"/>
            <consortium name="The Broad Institute Genome Sequencing Center for Infectious Disease"/>
            <person name="Wu L."/>
            <person name="Ma J."/>
        </authorList>
    </citation>
    <scope>NUCLEOTIDE SEQUENCE [LARGE SCALE GENOMIC DNA]</scope>
    <source>
        <strain evidence="12">CCUG 55608</strain>
    </source>
</reference>
<proteinExistence type="predicted"/>
<feature type="domain" description="Histidine kinase" evidence="10">
    <location>
        <begin position="140"/>
        <end position="339"/>
    </location>
</feature>
<dbReference type="Proteomes" id="UP001597116">
    <property type="component" value="Unassembled WGS sequence"/>
</dbReference>
<dbReference type="PROSITE" id="PS50109">
    <property type="entry name" value="HIS_KIN"/>
    <property type="match status" value="1"/>
</dbReference>
<gene>
    <name evidence="11" type="ORF">ACFQ4C_07130</name>
</gene>
<dbReference type="Pfam" id="PF07730">
    <property type="entry name" value="HisKA_3"/>
    <property type="match status" value="1"/>
</dbReference>
<dbReference type="InterPro" id="IPR011712">
    <property type="entry name" value="Sig_transdc_His_kin_sub3_dim/P"/>
</dbReference>
<evidence type="ECO:0000256" key="4">
    <source>
        <dbReference type="ARBA" id="ARBA00022679"/>
    </source>
</evidence>
<dbReference type="SUPFAM" id="SSF55874">
    <property type="entry name" value="ATPase domain of HSP90 chaperone/DNA topoisomerase II/histidine kinase"/>
    <property type="match status" value="1"/>
</dbReference>
<dbReference type="PANTHER" id="PTHR24421">
    <property type="entry name" value="NITRATE/NITRITE SENSOR PROTEIN NARX-RELATED"/>
    <property type="match status" value="1"/>
</dbReference>
<dbReference type="InterPro" id="IPR036890">
    <property type="entry name" value="HATPase_C_sf"/>
</dbReference>
<evidence type="ECO:0000313" key="12">
    <source>
        <dbReference type="Proteomes" id="UP001597116"/>
    </source>
</evidence>
<evidence type="ECO:0000256" key="8">
    <source>
        <dbReference type="ARBA" id="ARBA00023012"/>
    </source>
</evidence>
<evidence type="ECO:0000256" key="1">
    <source>
        <dbReference type="ARBA" id="ARBA00000085"/>
    </source>
</evidence>
<evidence type="ECO:0000256" key="6">
    <source>
        <dbReference type="ARBA" id="ARBA00022777"/>
    </source>
</evidence>
<keyword evidence="4" id="KW-0808">Transferase</keyword>
<dbReference type="CDD" id="cd16917">
    <property type="entry name" value="HATPase_UhpB-NarQ-NarX-like"/>
    <property type="match status" value="1"/>
</dbReference>
<dbReference type="InterPro" id="IPR013783">
    <property type="entry name" value="Ig-like_fold"/>
</dbReference>
<dbReference type="Gene3D" id="1.20.5.1930">
    <property type="match status" value="1"/>
</dbReference>
<keyword evidence="9" id="KW-0472">Membrane</keyword>
<dbReference type="Pfam" id="PF02518">
    <property type="entry name" value="HATPase_c"/>
    <property type="match status" value="1"/>
</dbReference>
<keyword evidence="12" id="KW-1185">Reference proteome</keyword>
<sequence length="339" mass="39527">MAKRTTLDKPFTITPTRTQNVVLNYRQNDFCIYFRANKLPPPYEYRLWEANVRYKAITANQYAFFTNIPAGEYEFSVGSVMYPQFPPARLRIRVDSPMWLQWWFLPMLFLYGLILISIIFYFLYRYRLRQFMRIHVVRENIARDLHDDMGSYLSSISILTQSVETLALTDPERARALVKKIGETARQVMDSMSDIIWSVNPDNDSMTQIVQRMRDVGADLLEEQDVLFSLHVNDLVLQSYLPLEQRRDFFLIYKEALHNIAKYAKAEQVWVRLERKENSLVLHIHDNGIGFEPQRPGNIALSGNGIKNMNTRASKMNAVLNITTQLGQGTQIVLHLPLP</sequence>
<evidence type="ECO:0000313" key="11">
    <source>
        <dbReference type="EMBL" id="MFD1140873.1"/>
    </source>
</evidence>
<dbReference type="Gene3D" id="2.60.40.10">
    <property type="entry name" value="Immunoglobulins"/>
    <property type="match status" value="1"/>
</dbReference>
<keyword evidence="7" id="KW-0067">ATP-binding</keyword>
<protein>
    <recommendedName>
        <fullName evidence="2">histidine kinase</fullName>
        <ecNumber evidence="2">2.7.13.3</ecNumber>
    </recommendedName>
</protein>
<dbReference type="InterPro" id="IPR050482">
    <property type="entry name" value="Sensor_HK_TwoCompSys"/>
</dbReference>
<evidence type="ECO:0000256" key="5">
    <source>
        <dbReference type="ARBA" id="ARBA00022741"/>
    </source>
</evidence>
<evidence type="ECO:0000256" key="7">
    <source>
        <dbReference type="ARBA" id="ARBA00022840"/>
    </source>
</evidence>
<evidence type="ECO:0000256" key="9">
    <source>
        <dbReference type="SAM" id="Phobius"/>
    </source>
</evidence>
<comment type="caution">
    <text evidence="11">The sequence shown here is derived from an EMBL/GenBank/DDBJ whole genome shotgun (WGS) entry which is preliminary data.</text>
</comment>